<keyword evidence="2" id="KW-0479">Metal-binding</keyword>
<dbReference type="GO" id="GO:0046872">
    <property type="term" value="F:metal ion binding"/>
    <property type="evidence" value="ECO:0007669"/>
    <property type="project" value="UniProtKB-KW"/>
</dbReference>
<name>A0A820F632_9BILA</name>
<evidence type="ECO:0000256" key="1">
    <source>
        <dbReference type="ARBA" id="ARBA00001968"/>
    </source>
</evidence>
<evidence type="ECO:0000313" key="4">
    <source>
        <dbReference type="EMBL" id="CAF1392259.1"/>
    </source>
</evidence>
<comment type="cofactor">
    <cofactor evidence="1">
        <name>a divalent metal cation</name>
        <dbReference type="ChEBI" id="CHEBI:60240"/>
    </cofactor>
</comment>
<sequence>MLTWTCAGSGRSGLYTHYYRHRDNCNYCTPELEEEKQQKMEEKQQELQALDAKQRPWSEWSRSNESCIQHTGHDIEQVQELYSMCEQSLINYCSHRNKEHTDSTITPYLSPMNLLAVTLWYLKYYHSERYIATELNLGRSTVNYLLSEVINILHSCVYRELISFPADIAKRRTPHGPEQNHKLIVDSTVIAIPEPYDSEQRKAYYHAKSPTNYAIKGSVHDITVLRDSGLLEHVEDSVQIIDDKGYIGEEYVVTPRKKPHGRELTDEDKNFNRDINSARAAIENINQRLKTYAILGSIYRGAIDDFHKITKIVQVVSALCNMNLNKHPIRK</sequence>
<feature type="domain" description="DDE Tnp4" evidence="3">
    <location>
        <begin position="215"/>
        <end position="321"/>
    </location>
</feature>
<evidence type="ECO:0000313" key="6">
    <source>
        <dbReference type="Proteomes" id="UP000663874"/>
    </source>
</evidence>
<evidence type="ECO:0000256" key="2">
    <source>
        <dbReference type="ARBA" id="ARBA00022723"/>
    </source>
</evidence>
<dbReference type="Proteomes" id="UP000663874">
    <property type="component" value="Unassembled WGS sequence"/>
</dbReference>
<gene>
    <name evidence="5" type="ORF">FNK824_LOCUS38878</name>
    <name evidence="4" type="ORF">SEV965_LOCUS30995</name>
</gene>
<dbReference type="Proteomes" id="UP000663889">
    <property type="component" value="Unassembled WGS sequence"/>
</dbReference>
<dbReference type="AlphaFoldDB" id="A0A820F632"/>
<dbReference type="EMBL" id="CAJOBE010023375">
    <property type="protein sequence ID" value="CAF4256747.1"/>
    <property type="molecule type" value="Genomic_DNA"/>
</dbReference>
<protein>
    <recommendedName>
        <fullName evidence="3">DDE Tnp4 domain-containing protein</fullName>
    </recommendedName>
</protein>
<organism evidence="5 6">
    <name type="scientific">Rotaria sordida</name>
    <dbReference type="NCBI Taxonomy" id="392033"/>
    <lineage>
        <taxon>Eukaryota</taxon>
        <taxon>Metazoa</taxon>
        <taxon>Spiralia</taxon>
        <taxon>Gnathifera</taxon>
        <taxon>Rotifera</taxon>
        <taxon>Eurotatoria</taxon>
        <taxon>Bdelloidea</taxon>
        <taxon>Philodinida</taxon>
        <taxon>Philodinidae</taxon>
        <taxon>Rotaria</taxon>
    </lineage>
</organism>
<dbReference type="EMBL" id="CAJNOU010003466">
    <property type="protein sequence ID" value="CAF1392259.1"/>
    <property type="molecule type" value="Genomic_DNA"/>
</dbReference>
<evidence type="ECO:0000313" key="5">
    <source>
        <dbReference type="EMBL" id="CAF4256747.1"/>
    </source>
</evidence>
<accession>A0A820F632</accession>
<dbReference type="PANTHER" id="PTHR23080">
    <property type="entry name" value="THAP DOMAIN PROTEIN"/>
    <property type="match status" value="1"/>
</dbReference>
<dbReference type="Pfam" id="PF13359">
    <property type="entry name" value="DDE_Tnp_4"/>
    <property type="match status" value="1"/>
</dbReference>
<comment type="caution">
    <text evidence="5">The sequence shown here is derived from an EMBL/GenBank/DDBJ whole genome shotgun (WGS) entry which is preliminary data.</text>
</comment>
<evidence type="ECO:0000259" key="3">
    <source>
        <dbReference type="Pfam" id="PF13359"/>
    </source>
</evidence>
<reference evidence="5" key="1">
    <citation type="submission" date="2021-02" db="EMBL/GenBank/DDBJ databases">
        <authorList>
            <person name="Nowell W R."/>
        </authorList>
    </citation>
    <scope>NUCLEOTIDE SEQUENCE</scope>
</reference>
<dbReference type="InterPro" id="IPR027806">
    <property type="entry name" value="HARBI1_dom"/>
</dbReference>
<proteinExistence type="predicted"/>